<reference evidence="8" key="1">
    <citation type="submission" date="2023-02" db="EMBL/GenBank/DDBJ databases">
        <title>A novel hydrolase synthesized by Rhodococcus erythropolis HQ is responsible for the detoxification of Zearalenone.</title>
        <authorList>
            <person name="Hu J."/>
            <person name="Xu J."/>
        </authorList>
    </citation>
    <scope>NUCLEOTIDE SEQUENCE</scope>
    <source>
        <strain evidence="8">HQ</strain>
    </source>
</reference>
<evidence type="ECO:0000259" key="6">
    <source>
        <dbReference type="Pfam" id="PF13470"/>
    </source>
</evidence>
<evidence type="ECO:0000256" key="3">
    <source>
        <dbReference type="ARBA" id="ARBA00022723"/>
    </source>
</evidence>
<dbReference type="RefSeq" id="WP_209920861.1">
    <property type="nucleotide sequence ID" value="NZ_JAGIXV010000002.1"/>
</dbReference>
<keyword evidence="2" id="KW-0540">Nuclease</keyword>
<evidence type="ECO:0000313" key="9">
    <source>
        <dbReference type="Proteomes" id="UP001217325"/>
    </source>
</evidence>
<feature type="domain" description="PIN" evidence="6">
    <location>
        <begin position="5"/>
        <end position="107"/>
    </location>
</feature>
<keyword evidence="1" id="KW-1277">Toxin-antitoxin system</keyword>
<evidence type="ECO:0000259" key="7">
    <source>
        <dbReference type="Pfam" id="PF26343"/>
    </source>
</evidence>
<dbReference type="GO" id="GO:0016787">
    <property type="term" value="F:hydrolase activity"/>
    <property type="evidence" value="ECO:0007669"/>
    <property type="project" value="UniProtKB-KW"/>
</dbReference>
<name>A0AAW6LFW8_RHOSG</name>
<dbReference type="AlphaFoldDB" id="A0AAW6LFW8"/>
<protein>
    <submittedName>
        <fullName evidence="8">PIN domain-containing protein</fullName>
    </submittedName>
</protein>
<proteinExistence type="predicted"/>
<sequence>MTFPVVVDACALIPYHLSDLLLRLSDAGLFEIQWSKDILDEVERNLPKLGVTPEKAARRVAQMQRAFPLALIEGYEGLIPAMTNDKKDRHVLAAAVRSGTTVIVTANLTDFPAASLAPYGIEAVNPDEFLLSQLDLDEETVLDCLEEQRENYKRPALSSNEFYRSLNKVAPKFADDASALEAARYPDEVPLPLEIVDGEDAMHAFFPDGEPTPYEPLGSAFMWWTASMNRAEFLNALRNLSVNPAVWGDYKTATEMLEGWSMMQFVEYNKDAPDRVAYVKFMQDTGHTMRAFGPAPLKTAMILTLRRCADGIWRVWSLGERAFPSADEVLAD</sequence>
<organism evidence="8 9">
    <name type="scientific">Rhodococcus qingshengii</name>
    <dbReference type="NCBI Taxonomy" id="334542"/>
    <lineage>
        <taxon>Bacteria</taxon>
        <taxon>Bacillati</taxon>
        <taxon>Actinomycetota</taxon>
        <taxon>Actinomycetes</taxon>
        <taxon>Mycobacteriales</taxon>
        <taxon>Nocardiaceae</taxon>
        <taxon>Rhodococcus</taxon>
        <taxon>Rhodococcus erythropolis group</taxon>
    </lineage>
</organism>
<feature type="domain" description="VapC50 C-terminal" evidence="7">
    <location>
        <begin position="126"/>
        <end position="175"/>
    </location>
</feature>
<dbReference type="Pfam" id="PF26343">
    <property type="entry name" value="VapC50_C"/>
    <property type="match status" value="1"/>
</dbReference>
<dbReference type="GO" id="GO:0046872">
    <property type="term" value="F:metal ion binding"/>
    <property type="evidence" value="ECO:0007669"/>
    <property type="project" value="UniProtKB-KW"/>
</dbReference>
<dbReference type="InterPro" id="IPR058652">
    <property type="entry name" value="VapC50_C"/>
</dbReference>
<dbReference type="InterPro" id="IPR002716">
    <property type="entry name" value="PIN_dom"/>
</dbReference>
<dbReference type="EMBL" id="JARDXE010000002">
    <property type="protein sequence ID" value="MDE8644221.1"/>
    <property type="molecule type" value="Genomic_DNA"/>
</dbReference>
<dbReference type="Proteomes" id="UP001217325">
    <property type="component" value="Unassembled WGS sequence"/>
</dbReference>
<evidence type="ECO:0000256" key="5">
    <source>
        <dbReference type="ARBA" id="ARBA00022842"/>
    </source>
</evidence>
<accession>A0AAW6LFW8</accession>
<dbReference type="SUPFAM" id="SSF88723">
    <property type="entry name" value="PIN domain-like"/>
    <property type="match status" value="1"/>
</dbReference>
<dbReference type="GO" id="GO:0004518">
    <property type="term" value="F:nuclease activity"/>
    <property type="evidence" value="ECO:0007669"/>
    <property type="project" value="UniProtKB-KW"/>
</dbReference>
<comment type="caution">
    <text evidence="8">The sequence shown here is derived from an EMBL/GenBank/DDBJ whole genome shotgun (WGS) entry which is preliminary data.</text>
</comment>
<evidence type="ECO:0000256" key="4">
    <source>
        <dbReference type="ARBA" id="ARBA00022801"/>
    </source>
</evidence>
<evidence type="ECO:0000256" key="1">
    <source>
        <dbReference type="ARBA" id="ARBA00022649"/>
    </source>
</evidence>
<keyword evidence="4" id="KW-0378">Hydrolase</keyword>
<gene>
    <name evidence="8" type="ORF">PXH69_04625</name>
</gene>
<keyword evidence="5" id="KW-0460">Magnesium</keyword>
<keyword evidence="3" id="KW-0479">Metal-binding</keyword>
<evidence type="ECO:0000313" key="8">
    <source>
        <dbReference type="EMBL" id="MDE8644221.1"/>
    </source>
</evidence>
<evidence type="ECO:0000256" key="2">
    <source>
        <dbReference type="ARBA" id="ARBA00022722"/>
    </source>
</evidence>
<dbReference type="Pfam" id="PF13470">
    <property type="entry name" value="PIN_3"/>
    <property type="match status" value="1"/>
</dbReference>
<dbReference type="InterPro" id="IPR029060">
    <property type="entry name" value="PIN-like_dom_sf"/>
</dbReference>